<dbReference type="STRING" id="1230097.A0A423WEX4"/>
<comment type="caution">
    <text evidence="2">The sequence shown here is derived from an EMBL/GenBank/DDBJ whole genome shotgun (WGS) entry which is preliminary data.</text>
</comment>
<gene>
    <name evidence="2" type="ORF">VPNG_07787</name>
</gene>
<evidence type="ECO:0000256" key="1">
    <source>
        <dbReference type="SAM" id="MobiDB-lite"/>
    </source>
</evidence>
<dbReference type="AlphaFoldDB" id="A0A423WEX4"/>
<accession>A0A423WEX4</accession>
<organism evidence="2 3">
    <name type="scientific">Cytospora leucostoma</name>
    <dbReference type="NCBI Taxonomy" id="1230097"/>
    <lineage>
        <taxon>Eukaryota</taxon>
        <taxon>Fungi</taxon>
        <taxon>Dikarya</taxon>
        <taxon>Ascomycota</taxon>
        <taxon>Pezizomycotina</taxon>
        <taxon>Sordariomycetes</taxon>
        <taxon>Sordariomycetidae</taxon>
        <taxon>Diaporthales</taxon>
        <taxon>Cytosporaceae</taxon>
        <taxon>Cytospora</taxon>
    </lineage>
</organism>
<keyword evidence="3" id="KW-1185">Reference proteome</keyword>
<dbReference type="EMBL" id="LKEB01000053">
    <property type="protein sequence ID" value="ROW01796.1"/>
    <property type="molecule type" value="Genomic_DNA"/>
</dbReference>
<evidence type="ECO:0000313" key="3">
    <source>
        <dbReference type="Proteomes" id="UP000285146"/>
    </source>
</evidence>
<proteinExistence type="predicted"/>
<evidence type="ECO:0000313" key="2">
    <source>
        <dbReference type="EMBL" id="ROW01796.1"/>
    </source>
</evidence>
<dbReference type="InParanoid" id="A0A423WEX4"/>
<dbReference type="Proteomes" id="UP000285146">
    <property type="component" value="Unassembled WGS sequence"/>
</dbReference>
<dbReference type="Gene3D" id="3.30.160.60">
    <property type="entry name" value="Classic Zinc Finger"/>
    <property type="match status" value="1"/>
</dbReference>
<sequence length="247" mass="25629">MAEYNFQPNLHGSNAGTAASAFESAPFAPVMDQSASWIIHGRPLQGSIGGSTAAQPFSADLAPSLAAGSGGLIRHIEEKTKPRQFDCPCCEDCQAFTRLDHVKQHLRSTHRVTKKTAIDALLRPQQAASRNGSRRPKVSGAVAAANPGSALAASSSTASSSMLAFDGPHPTVPYGVGNPANMPGSYAFSAATLATAPAMLPAPPMFPNAGMAGSAAAQPDEAVPAYAGDFLEDFGNMDWTDFTDFTF</sequence>
<feature type="region of interest" description="Disordered" evidence="1">
    <location>
        <begin position="122"/>
        <end position="146"/>
    </location>
</feature>
<protein>
    <submittedName>
        <fullName evidence="2">Uncharacterized protein</fullName>
    </submittedName>
</protein>
<dbReference type="OrthoDB" id="2687452at2759"/>
<reference evidence="2 3" key="1">
    <citation type="submission" date="2015-09" db="EMBL/GenBank/DDBJ databases">
        <title>Host preference determinants of Valsa canker pathogens revealed by comparative genomics.</title>
        <authorList>
            <person name="Yin Z."/>
            <person name="Huang L."/>
        </authorList>
    </citation>
    <scope>NUCLEOTIDE SEQUENCE [LARGE SCALE GENOMIC DNA]</scope>
    <source>
        <strain evidence="2 3">SXYLt</strain>
    </source>
</reference>
<name>A0A423WEX4_9PEZI</name>